<evidence type="ECO:0000313" key="3">
    <source>
        <dbReference type="Proteomes" id="UP000018296"/>
    </source>
</evidence>
<keyword evidence="1" id="KW-1133">Transmembrane helix</keyword>
<dbReference type="EMBL" id="AWTC01000002">
    <property type="protein sequence ID" value="EST13236.1"/>
    <property type="molecule type" value="Genomic_DNA"/>
</dbReference>
<feature type="transmembrane region" description="Helical" evidence="1">
    <location>
        <begin position="31"/>
        <end position="52"/>
    </location>
</feature>
<name>V6J263_9BACL</name>
<gene>
    <name evidence="2" type="ORF">P343_03535</name>
</gene>
<dbReference type="Proteomes" id="UP000018296">
    <property type="component" value="Unassembled WGS sequence"/>
</dbReference>
<comment type="caution">
    <text evidence="2">The sequence shown here is derived from an EMBL/GenBank/DDBJ whole genome shotgun (WGS) entry which is preliminary data.</text>
</comment>
<keyword evidence="1" id="KW-0472">Membrane</keyword>
<dbReference type="PATRIC" id="fig|1395513.3.peg.719"/>
<feature type="transmembrane region" description="Helical" evidence="1">
    <location>
        <begin position="5"/>
        <end position="25"/>
    </location>
</feature>
<keyword evidence="3" id="KW-1185">Reference proteome</keyword>
<organism evidence="2 3">
    <name type="scientific">Sporolactobacillus laevolacticus DSM 442</name>
    <dbReference type="NCBI Taxonomy" id="1395513"/>
    <lineage>
        <taxon>Bacteria</taxon>
        <taxon>Bacillati</taxon>
        <taxon>Bacillota</taxon>
        <taxon>Bacilli</taxon>
        <taxon>Bacillales</taxon>
        <taxon>Sporolactobacillaceae</taxon>
        <taxon>Sporolactobacillus</taxon>
    </lineage>
</organism>
<protein>
    <submittedName>
        <fullName evidence="2">Uncharacterized protein</fullName>
    </submittedName>
</protein>
<reference evidence="2 3" key="1">
    <citation type="journal article" date="2013" name="Genome Announc.">
        <title>Genome Sequence of Sporolactobacillus laevolacticus DSM442, an Efficient Polymer-Grade D-Lactate Producer from Agricultural Waste Cottonseed as a Nitrogen Source.</title>
        <authorList>
            <person name="Wang H."/>
            <person name="Wang L."/>
            <person name="Ju J."/>
            <person name="Yu B."/>
            <person name="Ma Y."/>
        </authorList>
    </citation>
    <scope>NUCLEOTIDE SEQUENCE [LARGE SCALE GENOMIC DNA]</scope>
    <source>
        <strain evidence="2 3">DSM 442</strain>
    </source>
</reference>
<evidence type="ECO:0000313" key="2">
    <source>
        <dbReference type="EMBL" id="EST13236.1"/>
    </source>
</evidence>
<accession>V6J263</accession>
<dbReference type="AlphaFoldDB" id="V6J263"/>
<evidence type="ECO:0000256" key="1">
    <source>
        <dbReference type="SAM" id="Phobius"/>
    </source>
</evidence>
<sequence length="60" mass="6654">MFRGLIVLLILLIAALLVGIVVGMIFVLPLLALLCAFGVILLMWIGFMLKALQQNKETRK</sequence>
<dbReference type="RefSeq" id="WP_023509014.1">
    <property type="nucleotide sequence ID" value="NZ_AWTC01000002.1"/>
</dbReference>
<keyword evidence="1" id="KW-0812">Transmembrane</keyword>
<dbReference type="OrthoDB" id="2991491at2"/>
<proteinExistence type="predicted"/>